<feature type="chain" id="PRO_5003688519" evidence="1">
    <location>
        <begin position="23"/>
        <end position="806"/>
    </location>
</feature>
<dbReference type="OrthoDB" id="1794398at2"/>
<dbReference type="EMBL" id="CP003639">
    <property type="protein sequence ID" value="AFM40425.1"/>
    <property type="molecule type" value="Genomic_DNA"/>
</dbReference>
<protein>
    <submittedName>
        <fullName evidence="2">Uncharacterized protein</fullName>
    </submittedName>
</protein>
<gene>
    <name evidence="2" type="ordered locus">Desaci_1402</name>
</gene>
<dbReference type="STRING" id="646529.Desaci_1402"/>
<dbReference type="Proteomes" id="UP000002892">
    <property type="component" value="Chromosome"/>
</dbReference>
<name>I4D3Q1_DESAJ</name>
<proteinExistence type="predicted"/>
<organism evidence="2 3">
    <name type="scientific">Desulfosporosinus acidiphilus (strain DSM 22704 / JCM 16185 / SJ4)</name>
    <dbReference type="NCBI Taxonomy" id="646529"/>
    <lineage>
        <taxon>Bacteria</taxon>
        <taxon>Bacillati</taxon>
        <taxon>Bacillota</taxon>
        <taxon>Clostridia</taxon>
        <taxon>Eubacteriales</taxon>
        <taxon>Desulfitobacteriaceae</taxon>
        <taxon>Desulfosporosinus</taxon>
    </lineage>
</organism>
<dbReference type="HOGENOM" id="CLU_352225_0_0_9"/>
<keyword evidence="3" id="KW-1185">Reference proteome</keyword>
<accession>I4D3Q1</accession>
<sequence>MVKKLVSLILCLMLLFPTATMAANNLTWDTNYSRTRATEDGMSQLYNETPIAVSIGDALGTWLYSYSTPIAYGNTLYQYAWNTDSNMGYLVAVDISKTNPQSAADFHVLWAAKFSATSGERIDGSPGPSISPDGNYMSIAVGEYLYTWPMNVGGSPNVPDSSGMMKNYSKYTITGNPSQDTNLIAMSPAITEQSYTWQGTDINTLEPTTFSVPVTCAGSWNGGFTVAPLYVPSNIDPLSVIPGGFTTTSVNPSWAGEIFTSSPAIQSDGYGDILFGVDGGYPVLFVFHPSSKTVGYTGGGNIKYGIASAPVIDSDTGNIYVPDKMGNIYCFNNNGNYMAQNNSLYNGNLIISNLAVDSNYIYAVKSGYSEVHAIDKYTMTDEGTVFSGATGFIDPSVVINPSTKTSMVAVNDANGYVHISAYNSSSGGVFMGSGGLSTSAKGYAPPPYVSVLMDAGPNQLIASWTNDAVAGGENGALEFWVPQVSQLTATVNPEKNQPNATATLNVDTTIDNTMSDVVAQLPDANGNPVPITQATEMNYISKSPGENGTTIYHWQLPFQVGSNPGTYSVPVELRFTSPGSTAAPIDSSASYDVLKPPGGIVSDNGATLTLGSYALPENRLKPGESFKAWPRSQLSMQHPSGTTYLGDTILADLTVATPKLPDPLDILVSAYLTSATVTRPEGYAQDSQWLSHTIQDPMTITAPLTATLQFEETWGGWQPGKYLAETPSWAYRAPTLQVPDAPVNIGVDYVVHVVYQYPVWVCSDKACWVVYQTAEMDVPGTAVVPIQVYGTDFVVVPVISGSSYTY</sequence>
<evidence type="ECO:0000313" key="3">
    <source>
        <dbReference type="Proteomes" id="UP000002892"/>
    </source>
</evidence>
<reference evidence="2 3" key="1">
    <citation type="journal article" date="2012" name="J. Bacteriol.">
        <title>Complete genome sequences of Desulfosporosinus orientis DSM765T, Desulfosporosinus youngiae DSM17734T, Desulfosporosinus meridiei DSM13257T, and Desulfosporosinus acidiphilus DSM22704T.</title>
        <authorList>
            <person name="Pester M."/>
            <person name="Brambilla E."/>
            <person name="Alazard D."/>
            <person name="Rattei T."/>
            <person name="Weinmaier T."/>
            <person name="Han J."/>
            <person name="Lucas S."/>
            <person name="Lapidus A."/>
            <person name="Cheng J.F."/>
            <person name="Goodwin L."/>
            <person name="Pitluck S."/>
            <person name="Peters L."/>
            <person name="Ovchinnikova G."/>
            <person name="Teshima H."/>
            <person name="Detter J.C."/>
            <person name="Han C.S."/>
            <person name="Tapia R."/>
            <person name="Land M.L."/>
            <person name="Hauser L."/>
            <person name="Kyrpides N.C."/>
            <person name="Ivanova N.N."/>
            <person name="Pagani I."/>
            <person name="Huntmann M."/>
            <person name="Wei C.L."/>
            <person name="Davenport K.W."/>
            <person name="Daligault H."/>
            <person name="Chain P.S."/>
            <person name="Chen A."/>
            <person name="Mavromatis K."/>
            <person name="Markowitz V."/>
            <person name="Szeto E."/>
            <person name="Mikhailova N."/>
            <person name="Pati A."/>
            <person name="Wagner M."/>
            <person name="Woyke T."/>
            <person name="Ollivier B."/>
            <person name="Klenk H.P."/>
            <person name="Spring S."/>
            <person name="Loy A."/>
        </authorList>
    </citation>
    <scope>NUCLEOTIDE SEQUENCE [LARGE SCALE GENOMIC DNA]</scope>
    <source>
        <strain evidence="3">DSM 22704 / JCM 16185 / SJ4</strain>
    </source>
</reference>
<feature type="signal peptide" evidence="1">
    <location>
        <begin position="1"/>
        <end position="22"/>
    </location>
</feature>
<dbReference type="AlphaFoldDB" id="I4D3Q1"/>
<evidence type="ECO:0000313" key="2">
    <source>
        <dbReference type="EMBL" id="AFM40425.1"/>
    </source>
</evidence>
<dbReference type="SUPFAM" id="SSF63825">
    <property type="entry name" value="YWTD domain"/>
    <property type="match status" value="1"/>
</dbReference>
<evidence type="ECO:0000256" key="1">
    <source>
        <dbReference type="SAM" id="SignalP"/>
    </source>
</evidence>
<dbReference type="RefSeq" id="WP_014826432.1">
    <property type="nucleotide sequence ID" value="NC_018068.1"/>
</dbReference>
<keyword evidence="1" id="KW-0732">Signal</keyword>
<dbReference type="KEGG" id="dai:Desaci_1402"/>